<reference evidence="3" key="1">
    <citation type="submission" date="2016-06" db="EMBL/GenBank/DDBJ databases">
        <authorList>
            <person name="Nascimento L."/>
            <person name="Pereira R.V."/>
            <person name="Martins L.F."/>
            <person name="Quaggio R.B."/>
            <person name="Silva A.M."/>
            <person name="Setubal J.C."/>
        </authorList>
    </citation>
    <scope>NUCLEOTIDE SEQUENCE [LARGE SCALE GENOMIC DNA]</scope>
</reference>
<feature type="transmembrane region" description="Helical" evidence="1">
    <location>
        <begin position="21"/>
        <end position="41"/>
    </location>
</feature>
<keyword evidence="1" id="KW-0812">Transmembrane</keyword>
<keyword evidence="1" id="KW-1133">Transmembrane helix</keyword>
<protein>
    <submittedName>
        <fullName evidence="2">Uncharacterized protein</fullName>
    </submittedName>
</protein>
<gene>
    <name evidence="2" type="ORF">BAA01_11435</name>
</gene>
<dbReference type="EMBL" id="LZRT01000087">
    <property type="protein sequence ID" value="OUM86614.1"/>
    <property type="molecule type" value="Genomic_DNA"/>
</dbReference>
<keyword evidence="1" id="KW-0472">Membrane</keyword>
<dbReference type="Proteomes" id="UP000196475">
    <property type="component" value="Unassembled WGS sequence"/>
</dbReference>
<comment type="caution">
    <text evidence="2">The sequence shown here is derived from an EMBL/GenBank/DDBJ whole genome shotgun (WGS) entry which is preliminary data.</text>
</comment>
<sequence>MRHRLKRFLMDERGVGAIPPLFLFLLIACILLYIGVDVYGYSSQKQKLLIAANEIIEVVKAENGFDAQTKQQFDALLQKLGIDPGKVTVYGTPKLVQRGSLVEVVARMEYETIGLKPLGKSLRVPIEVTVQGLARTYIR</sequence>
<proteinExistence type="predicted"/>
<organism evidence="2 3">
    <name type="scientific">Bacillus thermozeamaize</name>
    <dbReference type="NCBI Taxonomy" id="230954"/>
    <lineage>
        <taxon>Bacteria</taxon>
        <taxon>Bacillati</taxon>
        <taxon>Bacillota</taxon>
        <taxon>Bacilli</taxon>
        <taxon>Bacillales</taxon>
        <taxon>Bacillaceae</taxon>
        <taxon>Bacillus</taxon>
    </lineage>
</organism>
<dbReference type="PROSITE" id="PS51257">
    <property type="entry name" value="PROKAR_LIPOPROTEIN"/>
    <property type="match status" value="1"/>
</dbReference>
<dbReference type="AlphaFoldDB" id="A0A1Y3PHL9"/>
<dbReference type="InterPro" id="IPR025469">
    <property type="entry name" value="DUF4320"/>
</dbReference>
<dbReference type="Pfam" id="PF14208">
    <property type="entry name" value="DUF4320"/>
    <property type="match status" value="1"/>
</dbReference>
<evidence type="ECO:0000313" key="2">
    <source>
        <dbReference type="EMBL" id="OUM86614.1"/>
    </source>
</evidence>
<evidence type="ECO:0000313" key="3">
    <source>
        <dbReference type="Proteomes" id="UP000196475"/>
    </source>
</evidence>
<accession>A0A1Y3PHL9</accession>
<name>A0A1Y3PHL9_9BACI</name>
<evidence type="ECO:0000256" key="1">
    <source>
        <dbReference type="SAM" id="Phobius"/>
    </source>
</evidence>